<gene>
    <name evidence="1" type="ORF">QFC19_008030</name>
</gene>
<organism evidence="1 2">
    <name type="scientific">Naganishia cerealis</name>
    <dbReference type="NCBI Taxonomy" id="610337"/>
    <lineage>
        <taxon>Eukaryota</taxon>
        <taxon>Fungi</taxon>
        <taxon>Dikarya</taxon>
        <taxon>Basidiomycota</taxon>
        <taxon>Agaricomycotina</taxon>
        <taxon>Tremellomycetes</taxon>
        <taxon>Filobasidiales</taxon>
        <taxon>Filobasidiaceae</taxon>
        <taxon>Naganishia</taxon>
    </lineage>
</organism>
<name>A0ACC2V4A1_9TREE</name>
<comment type="caution">
    <text evidence="1">The sequence shown here is derived from an EMBL/GenBank/DDBJ whole genome shotgun (WGS) entry which is preliminary data.</text>
</comment>
<proteinExistence type="predicted"/>
<evidence type="ECO:0000313" key="2">
    <source>
        <dbReference type="Proteomes" id="UP001241377"/>
    </source>
</evidence>
<sequence>MTHPRSYMFAVAGSWQGCLDLPGHHIMTNPVPAAAPLSSARRAQIHRILSEYRDTQAPPPISSSRTNENGTTKGQATGHSDHAGSTSNGEVQGSQTEAYDTMERLRQLIPDRDTLGSISQIQSSLNEEVLAIKREIATLKHELTRDQDPERMQLVQSLIGQLIHQINIIREKASESEAIVKNITSDIQRLDVAKRNLTHAITAAVTQLSIPLKPLAANPSVAQVFREIHEAQALVKDKVSRELDTFFIPDPNRLPELNVVKEACLVVDVLGDDYRYAWFRRLLKTYDEEHAAIFPAAWNIGKALVAKFAESTRSDLVGALEKEKPTVNVLLEAWQATSEWELQMSRRFNQPFQQIIGASGKTLGSALEIHFNIFTEAQDAALSDMLSAHRGARSRSSLESVSAHDSAESPLAVLPSSTELFYFYAQTLEQCGKYTTGKGMKELADVFKKWLRIFSGEIFSRLLASEVLTTLRYGADDVLIASMKRVESRKSMDGRPNLQEIKNACLILNTADYCLQTSLQLEERLKETVDPPYNDQVSFDAEHEQFIGVVSACLLVLQKELEIACEPAFAAILKTPWMNLENVSGRSAYVVDLVGSIRQVAEFVRERIEQKKYMRSFADRAVGAILNRFTAAVVKSRPLKKIGAEQILLDIQAVKACLLDLLEGSAEKANATYTKLVLKTTGQLETMLKVVLAPDDPPEGFVQNYCLLIGDKSFNNFQKILDLKGTPRSSQQKLLDIFLSVTATQDDLQDTSFLTNVDMDPGNKGTAIERPLLAPGLGIRTGTSTPQRTETPKPFTDFKRLVSFAMRGDP</sequence>
<evidence type="ECO:0000313" key="1">
    <source>
        <dbReference type="EMBL" id="KAJ9094179.1"/>
    </source>
</evidence>
<protein>
    <submittedName>
        <fullName evidence="1">Uncharacterized protein</fullName>
    </submittedName>
</protein>
<dbReference type="Proteomes" id="UP001241377">
    <property type="component" value="Unassembled WGS sequence"/>
</dbReference>
<reference evidence="1" key="1">
    <citation type="submission" date="2023-04" db="EMBL/GenBank/DDBJ databases">
        <title>Draft Genome sequencing of Naganishia species isolated from polar environments using Oxford Nanopore Technology.</title>
        <authorList>
            <person name="Leo P."/>
            <person name="Venkateswaran K."/>
        </authorList>
    </citation>
    <scope>NUCLEOTIDE SEQUENCE</scope>
    <source>
        <strain evidence="1">MNA-CCFEE 5261</strain>
    </source>
</reference>
<accession>A0ACC2V4A1</accession>
<dbReference type="EMBL" id="JASBWR010000114">
    <property type="protein sequence ID" value="KAJ9094179.1"/>
    <property type="molecule type" value="Genomic_DNA"/>
</dbReference>
<keyword evidence="2" id="KW-1185">Reference proteome</keyword>